<evidence type="ECO:0000256" key="4">
    <source>
        <dbReference type="ARBA" id="ARBA00022801"/>
    </source>
</evidence>
<dbReference type="GO" id="GO:0042781">
    <property type="term" value="F:3'-tRNA processing endoribonuclease activity"/>
    <property type="evidence" value="ECO:0007669"/>
    <property type="project" value="TreeGrafter"/>
</dbReference>
<gene>
    <name evidence="6" type="primary">rnpA</name>
    <name evidence="8" type="ORF">SAMN05421881_10026</name>
</gene>
<dbReference type="GO" id="GO:0004526">
    <property type="term" value="F:ribonuclease P activity"/>
    <property type="evidence" value="ECO:0007669"/>
    <property type="project" value="UniProtKB-UniRule"/>
</dbReference>
<name>A0A1H3BZN5_9PROT</name>
<accession>A0A1H3BZN5</accession>
<evidence type="ECO:0000256" key="7">
    <source>
        <dbReference type="NCBIfam" id="TIGR00188"/>
    </source>
</evidence>
<comment type="similarity">
    <text evidence="6">Belongs to the RnpA family.</text>
</comment>
<evidence type="ECO:0000256" key="6">
    <source>
        <dbReference type="HAMAP-Rule" id="MF_00227"/>
    </source>
</evidence>
<comment type="function">
    <text evidence="6">RNaseP catalyzes the removal of the 5'-leader sequence from pre-tRNA to produce the mature 5'-terminus. It can also cleave other RNA substrates such as 4.5S RNA. The protein component plays an auxiliary but essential role in vivo by binding to the 5'-leader sequence and broadening the substrate specificity of the ribozyme.</text>
</comment>
<dbReference type="EC" id="3.1.26.5" evidence="6 7"/>
<dbReference type="EMBL" id="FNOY01000002">
    <property type="protein sequence ID" value="SDX47168.1"/>
    <property type="molecule type" value="Genomic_DNA"/>
</dbReference>
<dbReference type="InterPro" id="IPR020568">
    <property type="entry name" value="Ribosomal_Su5_D2-typ_SF"/>
</dbReference>
<evidence type="ECO:0000256" key="3">
    <source>
        <dbReference type="ARBA" id="ARBA00022759"/>
    </source>
</evidence>
<proteinExistence type="inferred from homology"/>
<dbReference type="Gene3D" id="3.30.230.10">
    <property type="match status" value="1"/>
</dbReference>
<keyword evidence="5 6" id="KW-0694">RNA-binding</keyword>
<dbReference type="RefSeq" id="WP_090411041.1">
    <property type="nucleotide sequence ID" value="NZ_FNOY01000002.1"/>
</dbReference>
<dbReference type="SUPFAM" id="SSF54211">
    <property type="entry name" value="Ribosomal protein S5 domain 2-like"/>
    <property type="match status" value="1"/>
</dbReference>
<dbReference type="HAMAP" id="MF_00227">
    <property type="entry name" value="RNase_P"/>
    <property type="match status" value="1"/>
</dbReference>
<keyword evidence="3 6" id="KW-0255">Endonuclease</keyword>
<evidence type="ECO:0000313" key="8">
    <source>
        <dbReference type="EMBL" id="SDX47168.1"/>
    </source>
</evidence>
<dbReference type="Proteomes" id="UP000198640">
    <property type="component" value="Unassembled WGS sequence"/>
</dbReference>
<evidence type="ECO:0000256" key="5">
    <source>
        <dbReference type="ARBA" id="ARBA00022884"/>
    </source>
</evidence>
<protein>
    <recommendedName>
        <fullName evidence="6 7">Ribonuclease P protein component</fullName>
        <shortName evidence="6">RNase P protein</shortName>
        <shortName evidence="6">RNaseP protein</shortName>
        <ecNumber evidence="6 7">3.1.26.5</ecNumber>
    </recommendedName>
    <alternativeName>
        <fullName evidence="6">Protein C5</fullName>
    </alternativeName>
</protein>
<dbReference type="InterPro" id="IPR014721">
    <property type="entry name" value="Ribsml_uS5_D2-typ_fold_subgr"/>
</dbReference>
<comment type="catalytic activity">
    <reaction evidence="6">
        <text>Endonucleolytic cleavage of RNA, removing 5'-extranucleotides from tRNA precursor.</text>
        <dbReference type="EC" id="3.1.26.5"/>
    </reaction>
</comment>
<dbReference type="GO" id="GO:0001682">
    <property type="term" value="P:tRNA 5'-leader removal"/>
    <property type="evidence" value="ECO:0007669"/>
    <property type="project" value="UniProtKB-UniRule"/>
</dbReference>
<dbReference type="GO" id="GO:0030677">
    <property type="term" value="C:ribonuclease P complex"/>
    <property type="evidence" value="ECO:0007669"/>
    <property type="project" value="TreeGrafter"/>
</dbReference>
<evidence type="ECO:0000313" key="9">
    <source>
        <dbReference type="Proteomes" id="UP000198640"/>
    </source>
</evidence>
<keyword evidence="9" id="KW-1185">Reference proteome</keyword>
<comment type="subunit">
    <text evidence="6">Consists of a catalytic RNA component (M1 or rnpB) and a protein subunit.</text>
</comment>
<sequence>MFTQPHAYSLPKQQRLRKAIEFRAVLRSRTIFNGTFLRLYVKPTDSDYGRIGLIVAKRVERGAVKRNRVKRILREAFRRNQQAIAGLDCIFQLRHPFSSTDSGRIYQEASMLLLKVK</sequence>
<organism evidence="8 9">
    <name type="scientific">Nitrosomonas halophila</name>
    <dbReference type="NCBI Taxonomy" id="44576"/>
    <lineage>
        <taxon>Bacteria</taxon>
        <taxon>Pseudomonadati</taxon>
        <taxon>Pseudomonadota</taxon>
        <taxon>Betaproteobacteria</taxon>
        <taxon>Nitrosomonadales</taxon>
        <taxon>Nitrosomonadaceae</taxon>
        <taxon>Nitrosomonas</taxon>
    </lineage>
</organism>
<dbReference type="Pfam" id="PF00825">
    <property type="entry name" value="Ribonuclease_P"/>
    <property type="match status" value="1"/>
</dbReference>
<dbReference type="PANTHER" id="PTHR33992:SF1">
    <property type="entry name" value="RIBONUCLEASE P PROTEIN COMPONENT"/>
    <property type="match status" value="1"/>
</dbReference>
<evidence type="ECO:0000256" key="2">
    <source>
        <dbReference type="ARBA" id="ARBA00022722"/>
    </source>
</evidence>
<dbReference type="AlphaFoldDB" id="A0A1H3BZN5"/>
<reference evidence="8 9" key="1">
    <citation type="submission" date="2016-10" db="EMBL/GenBank/DDBJ databases">
        <authorList>
            <person name="de Groot N.N."/>
        </authorList>
    </citation>
    <scope>NUCLEOTIDE SEQUENCE [LARGE SCALE GENOMIC DNA]</scope>
    <source>
        <strain evidence="8 9">Nm1</strain>
    </source>
</reference>
<dbReference type="GO" id="GO:0000049">
    <property type="term" value="F:tRNA binding"/>
    <property type="evidence" value="ECO:0007669"/>
    <property type="project" value="UniProtKB-UniRule"/>
</dbReference>
<dbReference type="NCBIfam" id="TIGR00188">
    <property type="entry name" value="rnpA"/>
    <property type="match status" value="1"/>
</dbReference>
<dbReference type="InterPro" id="IPR000100">
    <property type="entry name" value="RNase_P"/>
</dbReference>
<dbReference type="OrthoDB" id="398329at2"/>
<evidence type="ECO:0000256" key="1">
    <source>
        <dbReference type="ARBA" id="ARBA00022694"/>
    </source>
</evidence>
<dbReference type="PANTHER" id="PTHR33992">
    <property type="entry name" value="RIBONUCLEASE P PROTEIN COMPONENT"/>
    <property type="match status" value="1"/>
</dbReference>
<keyword evidence="2 6" id="KW-0540">Nuclease</keyword>
<keyword evidence="4 6" id="KW-0378">Hydrolase</keyword>
<keyword evidence="1 6" id="KW-0819">tRNA processing</keyword>
<dbReference type="STRING" id="44576.SAMN05421881_10026"/>